<accession>A0ABZ0RA78</accession>
<evidence type="ECO:0000313" key="3">
    <source>
        <dbReference type="Proteomes" id="UP001323411"/>
    </source>
</evidence>
<keyword evidence="3" id="KW-1185">Reference proteome</keyword>
<dbReference type="EMBL" id="CP138854">
    <property type="protein sequence ID" value="WPJ88897.1"/>
    <property type="molecule type" value="Genomic_DNA"/>
</dbReference>
<evidence type="ECO:0000313" key="2">
    <source>
        <dbReference type="EMBL" id="WPJ88897.1"/>
    </source>
</evidence>
<evidence type="ECO:0000256" key="1">
    <source>
        <dbReference type="SAM" id="MobiDB-lite"/>
    </source>
</evidence>
<feature type="region of interest" description="Disordered" evidence="1">
    <location>
        <begin position="1"/>
        <end position="64"/>
    </location>
</feature>
<dbReference type="Proteomes" id="UP001323411">
    <property type="component" value="Chromosome"/>
</dbReference>
<feature type="compositionally biased region" description="Low complexity" evidence="1">
    <location>
        <begin position="40"/>
        <end position="64"/>
    </location>
</feature>
<proteinExistence type="predicted"/>
<sequence>MPFNKFPARRVGSPGGARGRATGAASSFHRTRTHPDTRTFPRYAAAAAPRRSTTEATARTSMTPHPRITIRKPHMTYRNIAASRA</sequence>
<gene>
    <name evidence="2" type="ORF">R0V15_08565</name>
</gene>
<reference evidence="2 3" key="1">
    <citation type="submission" date="2023-10" db="EMBL/GenBank/DDBJ databases">
        <authorList>
            <person name="Choi B."/>
        </authorList>
    </citation>
    <scope>NUCLEOTIDE SEQUENCE [LARGE SCALE GENOMIC DNA]</scope>
    <source>
        <strain evidence="2 3">UMB5448B</strain>
    </source>
</reference>
<name>A0ABZ0RA78_9ACTO</name>
<organism evidence="2 3">
    <name type="scientific">Schaalia turicensis</name>
    <dbReference type="NCBI Taxonomy" id="131111"/>
    <lineage>
        <taxon>Bacteria</taxon>
        <taxon>Bacillati</taxon>
        <taxon>Actinomycetota</taxon>
        <taxon>Actinomycetes</taxon>
        <taxon>Actinomycetales</taxon>
        <taxon>Actinomycetaceae</taxon>
        <taxon>Schaalia</taxon>
    </lineage>
</organism>
<dbReference type="RefSeq" id="WP_279058249.1">
    <property type="nucleotide sequence ID" value="NZ_CP138854.1"/>
</dbReference>
<protein>
    <submittedName>
        <fullName evidence="2">Uncharacterized protein</fullName>
    </submittedName>
</protein>